<proteinExistence type="predicted"/>
<feature type="chain" id="PRO_5003840007" evidence="1">
    <location>
        <begin position="20"/>
        <end position="114"/>
    </location>
</feature>
<gene>
    <name evidence="2" type="ORF">THAOC_36948</name>
</gene>
<keyword evidence="1" id="KW-0732">Signal</keyword>
<name>K0R725_THAOC</name>
<evidence type="ECO:0000256" key="1">
    <source>
        <dbReference type="SAM" id="SignalP"/>
    </source>
</evidence>
<dbReference type="AlphaFoldDB" id="K0R725"/>
<evidence type="ECO:0000313" key="2">
    <source>
        <dbReference type="EMBL" id="EJK44501.1"/>
    </source>
</evidence>
<reference evidence="2 3" key="1">
    <citation type="journal article" date="2012" name="Genome Biol.">
        <title>Genome and low-iron response of an oceanic diatom adapted to chronic iron limitation.</title>
        <authorList>
            <person name="Lommer M."/>
            <person name="Specht M."/>
            <person name="Roy A.S."/>
            <person name="Kraemer L."/>
            <person name="Andreson R."/>
            <person name="Gutowska M.A."/>
            <person name="Wolf J."/>
            <person name="Bergner S.V."/>
            <person name="Schilhabel M.B."/>
            <person name="Klostermeier U.C."/>
            <person name="Beiko R.G."/>
            <person name="Rosenstiel P."/>
            <person name="Hippler M."/>
            <person name="Laroche J."/>
        </authorList>
    </citation>
    <scope>NUCLEOTIDE SEQUENCE [LARGE SCALE GENOMIC DNA]</scope>
    <source>
        <strain evidence="2 3">CCMP1005</strain>
    </source>
</reference>
<sequence>MLRLLRQATLLPTLSAAAARRFCINGDREVTGPVSLDEEYCRYSCQKRPLRCNRAVAGSSQHGASRRRTPNEIASNLPLLHKNARKIVLSFSLLKGAYNRILRFCELKPQAIRG</sequence>
<dbReference type="Proteomes" id="UP000266841">
    <property type="component" value="Unassembled WGS sequence"/>
</dbReference>
<comment type="caution">
    <text evidence="2">The sequence shown here is derived from an EMBL/GenBank/DDBJ whole genome shotgun (WGS) entry which is preliminary data.</text>
</comment>
<protein>
    <submittedName>
        <fullName evidence="2">Uncharacterized protein</fullName>
    </submittedName>
</protein>
<keyword evidence="3" id="KW-1185">Reference proteome</keyword>
<dbReference type="EMBL" id="AGNL01049602">
    <property type="protein sequence ID" value="EJK44501.1"/>
    <property type="molecule type" value="Genomic_DNA"/>
</dbReference>
<evidence type="ECO:0000313" key="3">
    <source>
        <dbReference type="Proteomes" id="UP000266841"/>
    </source>
</evidence>
<organism evidence="2 3">
    <name type="scientific">Thalassiosira oceanica</name>
    <name type="common">Marine diatom</name>
    <dbReference type="NCBI Taxonomy" id="159749"/>
    <lineage>
        <taxon>Eukaryota</taxon>
        <taxon>Sar</taxon>
        <taxon>Stramenopiles</taxon>
        <taxon>Ochrophyta</taxon>
        <taxon>Bacillariophyta</taxon>
        <taxon>Coscinodiscophyceae</taxon>
        <taxon>Thalassiosirophycidae</taxon>
        <taxon>Thalassiosirales</taxon>
        <taxon>Thalassiosiraceae</taxon>
        <taxon>Thalassiosira</taxon>
    </lineage>
</organism>
<accession>K0R725</accession>
<feature type="signal peptide" evidence="1">
    <location>
        <begin position="1"/>
        <end position="19"/>
    </location>
</feature>
<feature type="non-terminal residue" evidence="2">
    <location>
        <position position="114"/>
    </location>
</feature>